<evidence type="ECO:0000313" key="2">
    <source>
        <dbReference type="Proteomes" id="UP000321580"/>
    </source>
</evidence>
<dbReference type="OrthoDB" id="9924712at2"/>
<dbReference type="AlphaFoldDB" id="A0A5C6RJJ1"/>
<dbReference type="Proteomes" id="UP000321580">
    <property type="component" value="Unassembled WGS sequence"/>
</dbReference>
<sequence length="83" mass="9227">MPKSVKKQLQGYLLAEDYEPVIKALATLADQLGDNALMNEAVHAFTLYSSWQKAQAGGQPEAAAKTQLRLKETLWQLTERLPV</sequence>
<comment type="caution">
    <text evidence="1">The sequence shown here is derived from an EMBL/GenBank/DDBJ whole genome shotgun (WGS) entry which is preliminary data.</text>
</comment>
<dbReference type="EMBL" id="VOOR01000031">
    <property type="protein sequence ID" value="TXB62377.1"/>
    <property type="molecule type" value="Genomic_DNA"/>
</dbReference>
<keyword evidence="2" id="KW-1185">Reference proteome</keyword>
<protein>
    <submittedName>
        <fullName evidence="1">Uncharacterized protein</fullName>
    </submittedName>
</protein>
<evidence type="ECO:0000313" key="1">
    <source>
        <dbReference type="EMBL" id="TXB62377.1"/>
    </source>
</evidence>
<gene>
    <name evidence="1" type="ORF">FRY97_14555</name>
</gene>
<name>A0A5C6RJJ1_9BACT</name>
<accession>A0A5C6RJJ1</accession>
<organism evidence="1 2">
    <name type="scientific">Phaeodactylibacter luteus</name>
    <dbReference type="NCBI Taxonomy" id="1564516"/>
    <lineage>
        <taxon>Bacteria</taxon>
        <taxon>Pseudomonadati</taxon>
        <taxon>Bacteroidota</taxon>
        <taxon>Saprospiria</taxon>
        <taxon>Saprospirales</taxon>
        <taxon>Haliscomenobacteraceae</taxon>
        <taxon>Phaeodactylibacter</taxon>
    </lineage>
</organism>
<dbReference type="RefSeq" id="WP_147168284.1">
    <property type="nucleotide sequence ID" value="NZ_VOOR01000031.1"/>
</dbReference>
<proteinExistence type="predicted"/>
<reference evidence="1 2" key="1">
    <citation type="submission" date="2019-08" db="EMBL/GenBank/DDBJ databases">
        <title>Genome of Phaeodactylibacter luteus.</title>
        <authorList>
            <person name="Bowman J.P."/>
        </authorList>
    </citation>
    <scope>NUCLEOTIDE SEQUENCE [LARGE SCALE GENOMIC DNA]</scope>
    <source>
        <strain evidence="1 2">KCTC 42180</strain>
    </source>
</reference>